<name>A0ABU9BNJ1_9BURK</name>
<accession>A0ABU9BNJ1</accession>
<evidence type="ECO:0000256" key="1">
    <source>
        <dbReference type="SAM" id="Phobius"/>
    </source>
</evidence>
<evidence type="ECO:0000313" key="3">
    <source>
        <dbReference type="Proteomes" id="UP001371218"/>
    </source>
</evidence>
<evidence type="ECO:0000313" key="2">
    <source>
        <dbReference type="EMBL" id="MEK8031537.1"/>
    </source>
</evidence>
<feature type="transmembrane region" description="Helical" evidence="1">
    <location>
        <begin position="12"/>
        <end position="34"/>
    </location>
</feature>
<dbReference type="InterPro" id="IPR045584">
    <property type="entry name" value="Pilin-like"/>
</dbReference>
<dbReference type="SUPFAM" id="SSF54523">
    <property type="entry name" value="Pili subunits"/>
    <property type="match status" value="1"/>
</dbReference>
<gene>
    <name evidence="2" type="ORF">AACH06_11980</name>
</gene>
<organism evidence="2 3">
    <name type="scientific">Ideonella lacteola</name>
    <dbReference type="NCBI Taxonomy" id="2984193"/>
    <lineage>
        <taxon>Bacteria</taxon>
        <taxon>Pseudomonadati</taxon>
        <taxon>Pseudomonadota</taxon>
        <taxon>Betaproteobacteria</taxon>
        <taxon>Burkholderiales</taxon>
        <taxon>Sphaerotilaceae</taxon>
        <taxon>Ideonella</taxon>
    </lineage>
</organism>
<dbReference type="RefSeq" id="WP_341425914.1">
    <property type="nucleotide sequence ID" value="NZ_JBBUTG010000005.1"/>
</dbReference>
<protein>
    <submittedName>
        <fullName evidence="2">Prepilin-type N-terminal cleavage/methylation domain-containing protein</fullName>
    </submittedName>
</protein>
<dbReference type="NCBIfam" id="TIGR02532">
    <property type="entry name" value="IV_pilin_GFxxxE"/>
    <property type="match status" value="1"/>
</dbReference>
<sequence>MPGRRSAVGFTLIELLVVLAILALLLTIAVPRYFHSVDAAKESVLRENLRVTREAIAHFRGDLGRYPDSLDDLVARKYLSMLPMDPIANSNIGWELIAPTDAVKGSVADLRSGALGTARDGTAFRDW</sequence>
<dbReference type="InterPro" id="IPR012902">
    <property type="entry name" value="N_methyl_site"/>
</dbReference>
<dbReference type="Proteomes" id="UP001371218">
    <property type="component" value="Unassembled WGS sequence"/>
</dbReference>
<keyword evidence="1" id="KW-0812">Transmembrane</keyword>
<dbReference type="Pfam" id="PF07963">
    <property type="entry name" value="N_methyl"/>
    <property type="match status" value="1"/>
</dbReference>
<reference evidence="2 3" key="1">
    <citation type="submission" date="2024-04" db="EMBL/GenBank/DDBJ databases">
        <title>Novel species of the genus Ideonella isolated from streams.</title>
        <authorList>
            <person name="Lu H."/>
        </authorList>
    </citation>
    <scope>NUCLEOTIDE SEQUENCE [LARGE SCALE GENOMIC DNA]</scope>
    <source>
        <strain evidence="2 3">DXS29W</strain>
    </source>
</reference>
<dbReference type="Gene3D" id="3.30.700.10">
    <property type="entry name" value="Glycoprotein, Type 4 Pilin"/>
    <property type="match status" value="1"/>
</dbReference>
<comment type="caution">
    <text evidence="2">The sequence shown here is derived from an EMBL/GenBank/DDBJ whole genome shotgun (WGS) entry which is preliminary data.</text>
</comment>
<proteinExistence type="predicted"/>
<keyword evidence="1" id="KW-1133">Transmembrane helix</keyword>
<keyword evidence="3" id="KW-1185">Reference proteome</keyword>
<keyword evidence="1" id="KW-0472">Membrane</keyword>
<dbReference type="EMBL" id="JBBUTG010000005">
    <property type="protein sequence ID" value="MEK8031537.1"/>
    <property type="molecule type" value="Genomic_DNA"/>
</dbReference>